<protein>
    <submittedName>
        <fullName evidence="2">Uncharacterized protein</fullName>
    </submittedName>
</protein>
<keyword evidence="3" id="KW-1185">Reference proteome</keyword>
<comment type="caution">
    <text evidence="2">The sequence shown here is derived from an EMBL/GenBank/DDBJ whole genome shotgun (WGS) entry which is preliminary data.</text>
</comment>
<organism evidence="2 3">
    <name type="scientific">Panicum miliaceum</name>
    <name type="common">Proso millet</name>
    <name type="synonym">Broomcorn millet</name>
    <dbReference type="NCBI Taxonomy" id="4540"/>
    <lineage>
        <taxon>Eukaryota</taxon>
        <taxon>Viridiplantae</taxon>
        <taxon>Streptophyta</taxon>
        <taxon>Embryophyta</taxon>
        <taxon>Tracheophyta</taxon>
        <taxon>Spermatophyta</taxon>
        <taxon>Magnoliopsida</taxon>
        <taxon>Liliopsida</taxon>
        <taxon>Poales</taxon>
        <taxon>Poaceae</taxon>
        <taxon>PACMAD clade</taxon>
        <taxon>Panicoideae</taxon>
        <taxon>Panicodae</taxon>
        <taxon>Paniceae</taxon>
        <taxon>Panicinae</taxon>
        <taxon>Panicum</taxon>
        <taxon>Panicum sect. Panicum</taxon>
    </lineage>
</organism>
<proteinExistence type="predicted"/>
<reference evidence="3" key="1">
    <citation type="journal article" date="2019" name="Nat. Commun.">
        <title>The genome of broomcorn millet.</title>
        <authorList>
            <person name="Zou C."/>
            <person name="Miki D."/>
            <person name="Li D."/>
            <person name="Tang Q."/>
            <person name="Xiao L."/>
            <person name="Rajput S."/>
            <person name="Deng P."/>
            <person name="Jia W."/>
            <person name="Huang R."/>
            <person name="Zhang M."/>
            <person name="Sun Y."/>
            <person name="Hu J."/>
            <person name="Fu X."/>
            <person name="Schnable P.S."/>
            <person name="Li F."/>
            <person name="Zhang H."/>
            <person name="Feng B."/>
            <person name="Zhu X."/>
            <person name="Liu R."/>
            <person name="Schnable J.C."/>
            <person name="Zhu J.-K."/>
            <person name="Zhang H."/>
        </authorList>
    </citation>
    <scope>NUCLEOTIDE SEQUENCE [LARGE SCALE GENOMIC DNA]</scope>
</reference>
<evidence type="ECO:0000313" key="3">
    <source>
        <dbReference type="Proteomes" id="UP000275267"/>
    </source>
</evidence>
<feature type="region of interest" description="Disordered" evidence="1">
    <location>
        <begin position="20"/>
        <end position="55"/>
    </location>
</feature>
<accession>A0A3L6R9I9</accession>
<sequence>MHQPQLLRAVQRSMVTDAGLIGTVHPHPPREFQPSGRRVLSRRGRSTPPLTHLPCMLAPQKHGRWKLGS</sequence>
<dbReference type="AlphaFoldDB" id="A0A3L6R9I9"/>
<dbReference type="Proteomes" id="UP000275267">
    <property type="component" value="Unassembled WGS sequence"/>
</dbReference>
<evidence type="ECO:0000313" key="2">
    <source>
        <dbReference type="EMBL" id="RLM99526.1"/>
    </source>
</evidence>
<dbReference type="EMBL" id="PQIB02000009">
    <property type="protein sequence ID" value="RLM99526.1"/>
    <property type="molecule type" value="Genomic_DNA"/>
</dbReference>
<evidence type="ECO:0000256" key="1">
    <source>
        <dbReference type="SAM" id="MobiDB-lite"/>
    </source>
</evidence>
<name>A0A3L6R9I9_PANMI</name>
<gene>
    <name evidence="2" type="ORF">C2845_PM06G33220</name>
</gene>